<feature type="compositionally biased region" description="Basic and acidic residues" evidence="1">
    <location>
        <begin position="1"/>
        <end position="10"/>
    </location>
</feature>
<feature type="region of interest" description="Disordered" evidence="1">
    <location>
        <begin position="164"/>
        <end position="204"/>
    </location>
</feature>
<gene>
    <name evidence="2" type="ORF">E2C01_081957</name>
</gene>
<evidence type="ECO:0000313" key="3">
    <source>
        <dbReference type="Proteomes" id="UP000324222"/>
    </source>
</evidence>
<comment type="caution">
    <text evidence="2">The sequence shown here is derived from an EMBL/GenBank/DDBJ whole genome shotgun (WGS) entry which is preliminary data.</text>
</comment>
<dbReference type="Proteomes" id="UP000324222">
    <property type="component" value="Unassembled WGS sequence"/>
</dbReference>
<keyword evidence="3" id="KW-1185">Reference proteome</keyword>
<sequence length="204" mass="22089">MGLGEGRGERGSLPGYVDSKGSGCVDSGLKGRGNEVASDDRKKGKTDGGRRTIEWSGSSGEAKREDKQPSRPQRLSDPNGCLCEVMHILPALKLSASECLACVESAANTAPRAACFIMPSPSHCRVTEGTLSPALANDFHGMCLERERPSSCLTACLGEAGLADDGDEEKAKEGENRELRSEEKGEQETRRRRRKRKRSHCRIN</sequence>
<organism evidence="2 3">
    <name type="scientific">Portunus trituberculatus</name>
    <name type="common">Swimming crab</name>
    <name type="synonym">Neptunus trituberculatus</name>
    <dbReference type="NCBI Taxonomy" id="210409"/>
    <lineage>
        <taxon>Eukaryota</taxon>
        <taxon>Metazoa</taxon>
        <taxon>Ecdysozoa</taxon>
        <taxon>Arthropoda</taxon>
        <taxon>Crustacea</taxon>
        <taxon>Multicrustacea</taxon>
        <taxon>Malacostraca</taxon>
        <taxon>Eumalacostraca</taxon>
        <taxon>Eucarida</taxon>
        <taxon>Decapoda</taxon>
        <taxon>Pleocyemata</taxon>
        <taxon>Brachyura</taxon>
        <taxon>Eubrachyura</taxon>
        <taxon>Portunoidea</taxon>
        <taxon>Portunidae</taxon>
        <taxon>Portuninae</taxon>
        <taxon>Portunus</taxon>
    </lineage>
</organism>
<name>A0A5B7IZI0_PORTR</name>
<feature type="compositionally biased region" description="Basic and acidic residues" evidence="1">
    <location>
        <begin position="38"/>
        <end position="53"/>
    </location>
</feature>
<dbReference type="EMBL" id="VSRR010073519">
    <property type="protein sequence ID" value="MPC87106.1"/>
    <property type="molecule type" value="Genomic_DNA"/>
</dbReference>
<reference evidence="2 3" key="1">
    <citation type="submission" date="2019-05" db="EMBL/GenBank/DDBJ databases">
        <title>Another draft genome of Portunus trituberculatus and its Hox gene families provides insights of decapod evolution.</title>
        <authorList>
            <person name="Jeong J.-H."/>
            <person name="Song I."/>
            <person name="Kim S."/>
            <person name="Choi T."/>
            <person name="Kim D."/>
            <person name="Ryu S."/>
            <person name="Kim W."/>
        </authorList>
    </citation>
    <scope>NUCLEOTIDE SEQUENCE [LARGE SCALE GENOMIC DNA]</scope>
    <source>
        <tissue evidence="2">Muscle</tissue>
    </source>
</reference>
<accession>A0A5B7IZI0</accession>
<feature type="compositionally biased region" description="Basic residues" evidence="1">
    <location>
        <begin position="190"/>
        <end position="204"/>
    </location>
</feature>
<feature type="region of interest" description="Disordered" evidence="1">
    <location>
        <begin position="1"/>
        <end position="76"/>
    </location>
</feature>
<feature type="compositionally biased region" description="Basic and acidic residues" evidence="1">
    <location>
        <begin position="169"/>
        <end position="189"/>
    </location>
</feature>
<evidence type="ECO:0000313" key="2">
    <source>
        <dbReference type="EMBL" id="MPC87106.1"/>
    </source>
</evidence>
<evidence type="ECO:0000256" key="1">
    <source>
        <dbReference type="SAM" id="MobiDB-lite"/>
    </source>
</evidence>
<protein>
    <submittedName>
        <fullName evidence="2">Uncharacterized protein</fullName>
    </submittedName>
</protein>
<dbReference type="AlphaFoldDB" id="A0A5B7IZI0"/>
<proteinExistence type="predicted"/>